<dbReference type="PATRIC" id="fig|926562.3.peg.3515"/>
<dbReference type="GO" id="GO:0030170">
    <property type="term" value="F:pyridoxal phosphate binding"/>
    <property type="evidence" value="ECO:0007669"/>
    <property type="project" value="InterPro"/>
</dbReference>
<dbReference type="SUPFAM" id="SSF53383">
    <property type="entry name" value="PLP-dependent transferases"/>
    <property type="match status" value="1"/>
</dbReference>
<evidence type="ECO:0000259" key="13">
    <source>
        <dbReference type="Pfam" id="PF00155"/>
    </source>
</evidence>
<evidence type="ECO:0000256" key="8">
    <source>
        <dbReference type="ARBA" id="ARBA00022679"/>
    </source>
</evidence>
<dbReference type="Pfam" id="PF00155">
    <property type="entry name" value="Aminotran_1_2"/>
    <property type="match status" value="1"/>
</dbReference>
<dbReference type="InterPro" id="IPR015422">
    <property type="entry name" value="PyrdxlP-dep_Trfase_small"/>
</dbReference>
<dbReference type="UniPathway" id="UPA00031">
    <property type="reaction ID" value="UER00012"/>
</dbReference>
<dbReference type="PANTHER" id="PTHR42885">
    <property type="entry name" value="HISTIDINOL-PHOSPHATE AMINOTRANSFERASE-RELATED"/>
    <property type="match status" value="1"/>
</dbReference>
<dbReference type="OrthoDB" id="9813612at2"/>
<dbReference type="eggNOG" id="COG0079">
    <property type="taxonomic scope" value="Bacteria"/>
</dbReference>
<evidence type="ECO:0000256" key="12">
    <source>
        <dbReference type="HAMAP-Rule" id="MF_01023"/>
    </source>
</evidence>
<name>G8R6I0_OWEHD</name>
<comment type="pathway">
    <text evidence="2 12">Amino-acid biosynthesis; L-histidine biosynthesis; L-histidine from 5-phospho-alpha-D-ribose 1-diphosphate: step 7/9.</text>
</comment>
<dbReference type="STRING" id="926562.Oweho_3494"/>
<evidence type="ECO:0000256" key="6">
    <source>
        <dbReference type="ARBA" id="ARBA00022576"/>
    </source>
</evidence>
<dbReference type="PROSITE" id="PS00599">
    <property type="entry name" value="AA_TRANSFER_CLASS_2"/>
    <property type="match status" value="1"/>
</dbReference>
<feature type="modified residue" description="N6-(pyridoxal phosphate)lysine" evidence="12">
    <location>
        <position position="204"/>
    </location>
</feature>
<evidence type="ECO:0000256" key="4">
    <source>
        <dbReference type="ARBA" id="ARBA00007970"/>
    </source>
</evidence>
<keyword evidence="6 12" id="KW-0032">Aminotransferase</keyword>
<evidence type="ECO:0000256" key="11">
    <source>
        <dbReference type="ARBA" id="ARBA00047481"/>
    </source>
</evidence>
<evidence type="ECO:0000256" key="10">
    <source>
        <dbReference type="ARBA" id="ARBA00023102"/>
    </source>
</evidence>
<dbReference type="InterPro" id="IPR015421">
    <property type="entry name" value="PyrdxlP-dep_Trfase_major"/>
</dbReference>
<keyword evidence="15" id="KW-1185">Reference proteome</keyword>
<dbReference type="NCBIfam" id="TIGR01141">
    <property type="entry name" value="hisC"/>
    <property type="match status" value="1"/>
</dbReference>
<dbReference type="Gene3D" id="3.40.640.10">
    <property type="entry name" value="Type I PLP-dependent aspartate aminotransferase-like (Major domain)"/>
    <property type="match status" value="1"/>
</dbReference>
<keyword evidence="8 12" id="KW-0808">Transferase</keyword>
<accession>G8R6I0</accession>
<dbReference type="CDD" id="cd00609">
    <property type="entry name" value="AAT_like"/>
    <property type="match status" value="1"/>
</dbReference>
<evidence type="ECO:0000256" key="1">
    <source>
        <dbReference type="ARBA" id="ARBA00001933"/>
    </source>
</evidence>
<keyword evidence="7 12" id="KW-0028">Amino-acid biosynthesis</keyword>
<dbReference type="InterPro" id="IPR001917">
    <property type="entry name" value="Aminotrans_II_pyridoxalP_BS"/>
</dbReference>
<comment type="cofactor">
    <cofactor evidence="1 12">
        <name>pyridoxal 5'-phosphate</name>
        <dbReference type="ChEBI" id="CHEBI:597326"/>
    </cofactor>
</comment>
<gene>
    <name evidence="12" type="primary">hisC</name>
    <name evidence="14" type="ordered locus">Oweho_3494</name>
</gene>
<dbReference type="InterPro" id="IPR004839">
    <property type="entry name" value="Aminotransferase_I/II_large"/>
</dbReference>
<evidence type="ECO:0000256" key="3">
    <source>
        <dbReference type="ARBA" id="ARBA00005189"/>
    </source>
</evidence>
<dbReference type="Gene3D" id="3.90.1150.10">
    <property type="entry name" value="Aspartate Aminotransferase, domain 1"/>
    <property type="match status" value="1"/>
</dbReference>
<dbReference type="RefSeq" id="WP_014203790.1">
    <property type="nucleotide sequence ID" value="NC_016599.1"/>
</dbReference>
<dbReference type="HAMAP" id="MF_01023">
    <property type="entry name" value="HisC_aminotrans_2"/>
    <property type="match status" value="1"/>
</dbReference>
<dbReference type="AlphaFoldDB" id="G8R6I0"/>
<dbReference type="PANTHER" id="PTHR42885:SF2">
    <property type="entry name" value="HISTIDINOL-PHOSPHATE AMINOTRANSFERASE"/>
    <property type="match status" value="1"/>
</dbReference>
<dbReference type="HOGENOM" id="CLU_017584_3_1_10"/>
<evidence type="ECO:0000256" key="2">
    <source>
        <dbReference type="ARBA" id="ARBA00005011"/>
    </source>
</evidence>
<evidence type="ECO:0000256" key="7">
    <source>
        <dbReference type="ARBA" id="ARBA00022605"/>
    </source>
</evidence>
<proteinExistence type="inferred from homology"/>
<evidence type="ECO:0000313" key="15">
    <source>
        <dbReference type="Proteomes" id="UP000005631"/>
    </source>
</evidence>
<dbReference type="KEGG" id="oho:Oweho_3494"/>
<dbReference type="Proteomes" id="UP000005631">
    <property type="component" value="Chromosome"/>
</dbReference>
<sequence>MELEKLARPNILKMMPYSSSRDEFKGEAQVFLDANESPFGKLNRYPDPHQITLKSKIANQWNVKANEIFIGNGSDEIIDLLFRIFCTPGVDKALSFVPTYGMYKVSAQLNDVEMVEIPLNKDFDLDESIIKKALQERDVKIIFLCSPNNPTGNILSEECITRLLKYFDGLVIMDEAYAQFSNQKSWSEKLSDFPNLLVSQTFSKAWSLAAARVGIAFGNPEIIELLTKVKPPYNVSELNQKAALDILLKSARIYQNTLVLKSERKKMIVALNAYSFVKRVFPTQANFILISVAKPQKLYQFLLQNGIIVRNRSSQIEGCLRISIGTKKENQTLIKALDRFKKLEK</sequence>
<keyword evidence="10 12" id="KW-0368">Histidine biosynthesis</keyword>
<dbReference type="EMBL" id="CP003156">
    <property type="protein sequence ID" value="AEV34443.1"/>
    <property type="molecule type" value="Genomic_DNA"/>
</dbReference>
<dbReference type="EC" id="2.6.1.9" evidence="12"/>
<dbReference type="GO" id="GO:0004400">
    <property type="term" value="F:histidinol-phosphate transaminase activity"/>
    <property type="evidence" value="ECO:0007669"/>
    <property type="project" value="UniProtKB-UniRule"/>
</dbReference>
<reference evidence="14 15" key="1">
    <citation type="journal article" date="2012" name="Stand. Genomic Sci.">
        <title>Genome sequence of the orange-pigmented seawater bacterium Owenweeksia hongkongensis type strain (UST20020801(T)).</title>
        <authorList>
            <person name="Riedel T."/>
            <person name="Held B."/>
            <person name="Nolan M."/>
            <person name="Lucas S."/>
            <person name="Lapidus A."/>
            <person name="Tice H."/>
            <person name="Del Rio T.G."/>
            <person name="Cheng J.F."/>
            <person name="Han C."/>
            <person name="Tapia R."/>
            <person name="Goodwin L.A."/>
            <person name="Pitluck S."/>
            <person name="Liolios K."/>
            <person name="Mavromatis K."/>
            <person name="Pagani I."/>
            <person name="Ivanova N."/>
            <person name="Mikhailova N."/>
            <person name="Pati A."/>
            <person name="Chen A."/>
            <person name="Palaniappan K."/>
            <person name="Rohde M."/>
            <person name="Tindall B.J."/>
            <person name="Detter J.C."/>
            <person name="Goker M."/>
            <person name="Woyke T."/>
            <person name="Bristow J."/>
            <person name="Eisen J.A."/>
            <person name="Markowitz V."/>
            <person name="Hugenholtz P."/>
            <person name="Klenk H.P."/>
            <person name="Kyrpides N.C."/>
        </authorList>
    </citation>
    <scope>NUCLEOTIDE SEQUENCE</scope>
    <source>
        <strain evidence="15">DSM 17368 / JCM 12287 / NRRL B-23963</strain>
    </source>
</reference>
<comment type="catalytic activity">
    <reaction evidence="11 12">
        <text>L-histidinol phosphate + 2-oxoglutarate = 3-(imidazol-4-yl)-2-oxopropyl phosphate + L-glutamate</text>
        <dbReference type="Rhea" id="RHEA:23744"/>
        <dbReference type="ChEBI" id="CHEBI:16810"/>
        <dbReference type="ChEBI" id="CHEBI:29985"/>
        <dbReference type="ChEBI" id="CHEBI:57766"/>
        <dbReference type="ChEBI" id="CHEBI:57980"/>
        <dbReference type="EC" id="2.6.1.9"/>
    </reaction>
</comment>
<organism evidence="14 15">
    <name type="scientific">Owenweeksia hongkongensis (strain DSM 17368 / CIP 108786 / JCM 12287 / NRRL B-23963 / UST20020801)</name>
    <dbReference type="NCBI Taxonomy" id="926562"/>
    <lineage>
        <taxon>Bacteria</taxon>
        <taxon>Pseudomonadati</taxon>
        <taxon>Bacteroidota</taxon>
        <taxon>Flavobacteriia</taxon>
        <taxon>Flavobacteriales</taxon>
        <taxon>Owenweeksiaceae</taxon>
        <taxon>Owenweeksia</taxon>
    </lineage>
</organism>
<dbReference type="InterPro" id="IPR005861">
    <property type="entry name" value="HisP_aminotrans"/>
</dbReference>
<evidence type="ECO:0000256" key="9">
    <source>
        <dbReference type="ARBA" id="ARBA00022898"/>
    </source>
</evidence>
<feature type="domain" description="Aminotransferase class I/classII large" evidence="13">
    <location>
        <begin position="37"/>
        <end position="337"/>
    </location>
</feature>
<comment type="subunit">
    <text evidence="5 12">Homodimer.</text>
</comment>
<protein>
    <recommendedName>
        <fullName evidence="12">Histidinol-phosphate aminotransferase</fullName>
        <ecNumber evidence="12">2.6.1.9</ecNumber>
    </recommendedName>
    <alternativeName>
        <fullName evidence="12">Imidazole acetol-phosphate transaminase</fullName>
    </alternativeName>
</protein>
<keyword evidence="9 12" id="KW-0663">Pyridoxal phosphate</keyword>
<comment type="pathway">
    <text evidence="3">Lipid metabolism.</text>
</comment>
<dbReference type="GO" id="GO:0000105">
    <property type="term" value="P:L-histidine biosynthetic process"/>
    <property type="evidence" value="ECO:0007669"/>
    <property type="project" value="UniProtKB-UniRule"/>
</dbReference>
<comment type="similarity">
    <text evidence="4 12">Belongs to the class-II pyridoxal-phosphate-dependent aminotransferase family. Histidinol-phosphate aminotransferase subfamily.</text>
</comment>
<evidence type="ECO:0000313" key="14">
    <source>
        <dbReference type="EMBL" id="AEV34443.1"/>
    </source>
</evidence>
<dbReference type="InterPro" id="IPR015424">
    <property type="entry name" value="PyrdxlP-dep_Trfase"/>
</dbReference>
<evidence type="ECO:0000256" key="5">
    <source>
        <dbReference type="ARBA" id="ARBA00011738"/>
    </source>
</evidence>